<keyword evidence="3" id="KW-1185">Reference proteome</keyword>
<dbReference type="Proteomes" id="UP000041254">
    <property type="component" value="Unassembled WGS sequence"/>
</dbReference>
<sequence length="301" mass="31607">MSQIVVDLAIGWSVNRVQTGARRAQGAGRSLASGMMASNQPVDLRQLTYLGPNPWITRDPNWPPCLLLDGGGQLSACGNYFEHRDPPIPPGSRRQSVAPDREYARSDRVVPSCPDEWLAPDGAPDPEIIKRHMYPWKYLQGQEEGEAAGAAAGPAAGAGAGVGGQGEAAGAPGPSQQEAPAEVARAGQQEAPPAAVVAPQVVRYVPPVHPPVLPVRPPAGVVPHPVLHPFRPPPAAMPLPAGPFAAGGYQYAPVPPQYHTRPFAPLIAAPMPMVRSAYGAAPPVRGQLIMQHSPAGYPHRP</sequence>
<feature type="compositionally biased region" description="Basic and acidic residues" evidence="1">
    <location>
        <begin position="99"/>
        <end position="108"/>
    </location>
</feature>
<gene>
    <name evidence="2" type="ORF">Vbra_18105</name>
</gene>
<name>A0A0G4GKI0_VITBC</name>
<dbReference type="AlphaFoldDB" id="A0A0G4GKI0"/>
<feature type="region of interest" description="Disordered" evidence="1">
    <location>
        <begin position="82"/>
        <end position="108"/>
    </location>
</feature>
<evidence type="ECO:0000256" key="1">
    <source>
        <dbReference type="SAM" id="MobiDB-lite"/>
    </source>
</evidence>
<feature type="region of interest" description="Disordered" evidence="1">
    <location>
        <begin position="149"/>
        <end position="191"/>
    </location>
</feature>
<reference evidence="2 3" key="1">
    <citation type="submission" date="2014-11" db="EMBL/GenBank/DDBJ databases">
        <authorList>
            <person name="Zhu J."/>
            <person name="Qi W."/>
            <person name="Song R."/>
        </authorList>
    </citation>
    <scope>NUCLEOTIDE SEQUENCE [LARGE SCALE GENOMIC DNA]</scope>
</reference>
<accession>A0A0G4GKI0</accession>
<evidence type="ECO:0000313" key="3">
    <source>
        <dbReference type="Proteomes" id="UP000041254"/>
    </source>
</evidence>
<dbReference type="EMBL" id="CDMY01000698">
    <property type="protein sequence ID" value="CEM30516.1"/>
    <property type="molecule type" value="Genomic_DNA"/>
</dbReference>
<feature type="compositionally biased region" description="Gly residues" evidence="1">
    <location>
        <begin position="156"/>
        <end position="167"/>
    </location>
</feature>
<dbReference type="VEuPathDB" id="CryptoDB:Vbra_18105"/>
<dbReference type="InParanoid" id="A0A0G4GKI0"/>
<evidence type="ECO:0000313" key="2">
    <source>
        <dbReference type="EMBL" id="CEM30516.1"/>
    </source>
</evidence>
<proteinExistence type="predicted"/>
<organism evidence="2 3">
    <name type="scientific">Vitrella brassicaformis (strain CCMP3155)</name>
    <dbReference type="NCBI Taxonomy" id="1169540"/>
    <lineage>
        <taxon>Eukaryota</taxon>
        <taxon>Sar</taxon>
        <taxon>Alveolata</taxon>
        <taxon>Colpodellida</taxon>
        <taxon>Vitrellaceae</taxon>
        <taxon>Vitrella</taxon>
    </lineage>
</organism>
<protein>
    <submittedName>
        <fullName evidence="2">Uncharacterized protein</fullName>
    </submittedName>
</protein>